<protein>
    <recommendedName>
        <fullName evidence="3">Nose resistant-to-fluoxetine protein N-terminal domain-containing protein</fullName>
    </recommendedName>
</protein>
<name>A0A6J8DNR8_MYTCO</name>
<feature type="chain" id="PRO_5026949508" description="Nose resistant-to-fluoxetine protein N-terminal domain-containing protein" evidence="2">
    <location>
        <begin position="20"/>
        <end position="700"/>
    </location>
</feature>
<keyword evidence="1" id="KW-1133">Transmembrane helix</keyword>
<feature type="transmembrane region" description="Helical" evidence="1">
    <location>
        <begin position="275"/>
        <end position="298"/>
    </location>
</feature>
<evidence type="ECO:0000259" key="3">
    <source>
        <dbReference type="SMART" id="SM00703"/>
    </source>
</evidence>
<dbReference type="OrthoDB" id="8048975at2759"/>
<dbReference type="Pfam" id="PF01757">
    <property type="entry name" value="Acyl_transf_3"/>
    <property type="match status" value="1"/>
</dbReference>
<dbReference type="InterPro" id="IPR052728">
    <property type="entry name" value="O2_lipid_transport_reg"/>
</dbReference>
<proteinExistence type="predicted"/>
<keyword evidence="2" id="KW-0732">Signal</keyword>
<dbReference type="PANTHER" id="PTHR11161">
    <property type="entry name" value="O-ACYLTRANSFERASE"/>
    <property type="match status" value="1"/>
</dbReference>
<feature type="transmembrane region" description="Helical" evidence="1">
    <location>
        <begin position="430"/>
        <end position="453"/>
    </location>
</feature>
<feature type="domain" description="Nose resistant-to-fluoxetine protein N-terminal" evidence="3">
    <location>
        <begin position="128"/>
        <end position="251"/>
    </location>
</feature>
<accession>A0A6J8DNR8</accession>
<feature type="transmembrane region" description="Helical" evidence="1">
    <location>
        <begin position="400"/>
        <end position="424"/>
    </location>
</feature>
<feature type="signal peptide" evidence="2">
    <location>
        <begin position="1"/>
        <end position="19"/>
    </location>
</feature>
<dbReference type="GO" id="GO:0016747">
    <property type="term" value="F:acyltransferase activity, transferring groups other than amino-acyl groups"/>
    <property type="evidence" value="ECO:0007669"/>
    <property type="project" value="InterPro"/>
</dbReference>
<dbReference type="InterPro" id="IPR006621">
    <property type="entry name" value="Nose-resist-to-fluoxetine_N"/>
</dbReference>
<dbReference type="AlphaFoldDB" id="A0A6J8DNR8"/>
<keyword evidence="5" id="KW-1185">Reference proteome</keyword>
<keyword evidence="1" id="KW-0812">Transmembrane</keyword>
<dbReference type="Proteomes" id="UP000507470">
    <property type="component" value="Unassembled WGS sequence"/>
</dbReference>
<dbReference type="InterPro" id="IPR002656">
    <property type="entry name" value="Acyl_transf_3_dom"/>
</dbReference>
<evidence type="ECO:0000313" key="5">
    <source>
        <dbReference type="Proteomes" id="UP000507470"/>
    </source>
</evidence>
<evidence type="ECO:0000256" key="2">
    <source>
        <dbReference type="SAM" id="SignalP"/>
    </source>
</evidence>
<dbReference type="Pfam" id="PF20146">
    <property type="entry name" value="NRF"/>
    <property type="match status" value="1"/>
</dbReference>
<dbReference type="EMBL" id="CACVKT020007646">
    <property type="protein sequence ID" value="CAC5409716.1"/>
    <property type="molecule type" value="Genomic_DNA"/>
</dbReference>
<sequence>MKYLGFTCILLLFLNDCSANNDTTKLSLADVVKNVVLAFNKIKNNNETVPITDAITDNYDEMLTNVRSAFETVNKVENVSEFIQTNAQLNDVLAKFDVQEILSSITNNANVIDISNLMKMNDPSSKKSSKCLNDTKSIVPGMEKSKDWALRMIDANGKPPSGLMNFILTWEGDYEECLRITAETFKGKYCLGSFLITGIPNPVTQADGVSVKIGMCIPDTCTKEEELVMLSAEGELENLLMMSILIPVVPKLTNNRIYAYDLTCQEPGRKLDTRAIALISVCSVFVVVMTIATIYDIITRHILKHNKTSKYTVNSSTNETQETDAIKGEANSKNADIPAVFSTREQSIKEEDKPTNEHGILGQLLLSFSVYTNGSKILSTNQSAGTLTAINGIRFISMTWIILGHTFVFGFMQGSVGIAHFVTWKLKYTGYVWFICSQRSALNSGLLLTYLTLKQMKKSKGKINWFLFYFHRFWRLTPPYMLIMGIYIAVFPYIGNGPFWPKDGFEKNYCKNTWWWNLLYINNFKPVSEECFAWAWYLANDMQFYIISPIIILPLYFSKIAGTIVISIFLLATSITSGIVSKHFELGVSTFGKNGDAHFNEYYQKPYCRMGPYLLGMYTGYLLYKCNCKCRINRYLNFLLWIVFSVIAVLVLYGVYGNYNDNPMSDDVTALYNAVHRSAWGAAICWVIFACATGNGGEYF</sequence>
<feature type="transmembrane region" description="Helical" evidence="1">
    <location>
        <begin position="544"/>
        <end position="572"/>
    </location>
</feature>
<organism evidence="4 5">
    <name type="scientific">Mytilus coruscus</name>
    <name type="common">Sea mussel</name>
    <dbReference type="NCBI Taxonomy" id="42192"/>
    <lineage>
        <taxon>Eukaryota</taxon>
        <taxon>Metazoa</taxon>
        <taxon>Spiralia</taxon>
        <taxon>Lophotrochozoa</taxon>
        <taxon>Mollusca</taxon>
        <taxon>Bivalvia</taxon>
        <taxon>Autobranchia</taxon>
        <taxon>Pteriomorphia</taxon>
        <taxon>Mytilida</taxon>
        <taxon>Mytiloidea</taxon>
        <taxon>Mytilidae</taxon>
        <taxon>Mytilinae</taxon>
        <taxon>Mytilus</taxon>
    </lineage>
</organism>
<gene>
    <name evidence="4" type="ORF">MCOR_42967</name>
</gene>
<feature type="transmembrane region" description="Helical" evidence="1">
    <location>
        <begin position="638"/>
        <end position="659"/>
    </location>
</feature>
<feature type="transmembrane region" description="Helical" evidence="1">
    <location>
        <begin position="679"/>
        <end position="697"/>
    </location>
</feature>
<keyword evidence="1" id="KW-0472">Membrane</keyword>
<dbReference type="SMART" id="SM00703">
    <property type="entry name" value="NRF"/>
    <property type="match status" value="1"/>
</dbReference>
<feature type="transmembrane region" description="Helical" evidence="1">
    <location>
        <begin position="473"/>
        <end position="494"/>
    </location>
</feature>
<dbReference type="PANTHER" id="PTHR11161:SF0">
    <property type="entry name" value="O-ACYLTRANSFERASE LIKE PROTEIN"/>
    <property type="match status" value="1"/>
</dbReference>
<reference evidence="4 5" key="1">
    <citation type="submission" date="2020-06" db="EMBL/GenBank/DDBJ databases">
        <authorList>
            <person name="Li R."/>
            <person name="Bekaert M."/>
        </authorList>
    </citation>
    <scope>NUCLEOTIDE SEQUENCE [LARGE SCALE GENOMIC DNA]</scope>
    <source>
        <strain evidence="5">wild</strain>
    </source>
</reference>
<evidence type="ECO:0000313" key="4">
    <source>
        <dbReference type="EMBL" id="CAC5409716.1"/>
    </source>
</evidence>
<evidence type="ECO:0000256" key="1">
    <source>
        <dbReference type="SAM" id="Phobius"/>
    </source>
</evidence>